<keyword evidence="1" id="KW-0472">Membrane</keyword>
<dbReference type="Pfam" id="PF05137">
    <property type="entry name" value="PilN"/>
    <property type="match status" value="1"/>
</dbReference>
<keyword evidence="1" id="KW-0812">Transmembrane</keyword>
<reference evidence="2" key="1">
    <citation type="submission" date="2022-07" db="EMBL/GenBank/DDBJ databases">
        <title>Genome sequencing of Photobacterium atrarenae GJH2-4.</title>
        <authorList>
            <person name="Park S.-J."/>
        </authorList>
    </citation>
    <scope>NUCLEOTIDE SEQUENCE</scope>
    <source>
        <strain evidence="2">GJH2-4</strain>
    </source>
</reference>
<proteinExistence type="predicted"/>
<accession>A0ABY5GGL7</accession>
<feature type="transmembrane region" description="Helical" evidence="1">
    <location>
        <begin position="21"/>
        <end position="44"/>
    </location>
</feature>
<evidence type="ECO:0000313" key="2">
    <source>
        <dbReference type="EMBL" id="UTV27955.1"/>
    </source>
</evidence>
<dbReference type="RefSeq" id="WP_255389210.1">
    <property type="nucleotide sequence ID" value="NZ_CP101508.1"/>
</dbReference>
<dbReference type="InterPro" id="IPR052534">
    <property type="entry name" value="Extracell_DNA_Util/SecSys_Comp"/>
</dbReference>
<dbReference type="EMBL" id="CP101508">
    <property type="protein sequence ID" value="UTV27955.1"/>
    <property type="molecule type" value="Genomic_DNA"/>
</dbReference>
<keyword evidence="1" id="KW-1133">Transmembrane helix</keyword>
<organism evidence="2 3">
    <name type="scientific">Photobacterium atrarenae</name>
    <dbReference type="NCBI Taxonomy" id="865757"/>
    <lineage>
        <taxon>Bacteria</taxon>
        <taxon>Pseudomonadati</taxon>
        <taxon>Pseudomonadota</taxon>
        <taxon>Gammaproteobacteria</taxon>
        <taxon>Vibrionales</taxon>
        <taxon>Vibrionaceae</taxon>
        <taxon>Photobacterium</taxon>
    </lineage>
</organism>
<sequence length="196" mass="21392">MMEKLNLLPWRDLQRQAYRQQFYALIAAACLVAAAGVGGAHVYLTGQQAQQQGRNQQLEQAIAALEHQLSLLPKLERQRLAFRERLAVIKDIQQERNQVTHLLNLLPTLVPQGVYLNQVTLAARRVTLEGEGDSNGQLAMLLSRAEHSPWLSDVAIHSIVVAGGEDEPATIAFNASFVLAPPQAGETGSTAQGETP</sequence>
<gene>
    <name evidence="2" type="ORF">NNL38_01090</name>
</gene>
<name>A0ABY5GGL7_9GAMM</name>
<dbReference type="PROSITE" id="PS51257">
    <property type="entry name" value="PROKAR_LIPOPROTEIN"/>
    <property type="match status" value="1"/>
</dbReference>
<evidence type="ECO:0000256" key="1">
    <source>
        <dbReference type="SAM" id="Phobius"/>
    </source>
</evidence>
<protein>
    <submittedName>
        <fullName evidence="2">PilN domain-containing protein</fullName>
    </submittedName>
</protein>
<keyword evidence="3" id="KW-1185">Reference proteome</keyword>
<evidence type="ECO:0000313" key="3">
    <source>
        <dbReference type="Proteomes" id="UP001057998"/>
    </source>
</evidence>
<dbReference type="InterPro" id="IPR007813">
    <property type="entry name" value="PilN"/>
</dbReference>
<dbReference type="PANTHER" id="PTHR40278">
    <property type="entry name" value="DNA UTILIZATION PROTEIN HOFN"/>
    <property type="match status" value="1"/>
</dbReference>
<dbReference type="PANTHER" id="PTHR40278:SF2">
    <property type="entry name" value="TYPE IV PILUS INNER MEMBRANE COMPONENT PILN"/>
    <property type="match status" value="1"/>
</dbReference>
<dbReference type="Proteomes" id="UP001057998">
    <property type="component" value="Chromosome 1"/>
</dbReference>